<dbReference type="Pfam" id="PF03432">
    <property type="entry name" value="Relaxase"/>
    <property type="match status" value="1"/>
</dbReference>
<evidence type="ECO:0000256" key="1">
    <source>
        <dbReference type="SAM" id="MobiDB-lite"/>
    </source>
</evidence>
<gene>
    <name evidence="3" type="ORF">DM484_01490</name>
</gene>
<dbReference type="EMBL" id="QJPH01000120">
    <property type="protein sequence ID" value="PZN85524.1"/>
    <property type="molecule type" value="Genomic_DNA"/>
</dbReference>
<accession>A0A2W4TM58</accession>
<evidence type="ECO:0000313" key="4">
    <source>
        <dbReference type="Proteomes" id="UP000249396"/>
    </source>
</evidence>
<evidence type="ECO:0000313" key="3">
    <source>
        <dbReference type="EMBL" id="PZN85524.1"/>
    </source>
</evidence>
<dbReference type="Proteomes" id="UP000249396">
    <property type="component" value="Unassembled WGS sequence"/>
</dbReference>
<evidence type="ECO:0000259" key="2">
    <source>
        <dbReference type="Pfam" id="PF03432"/>
    </source>
</evidence>
<sequence>MSLIRADEQIGTALLLGEVKRKANRTGKLRATAGRVSRGATEVMVKITGFGKGNAHVKAHLDYNTRNGKLELENERGDIFSGKEEVKEMLKDWGQEFGDEKRRNNQRDTLHMVLSMPEGTDPEAVKNAAREFAKETFSQNHEYVFALHTDEPHPHVHLTVKMLGFDGKRLNPRKADLRNWREDFALAMRDQGVDAEATPRPSRGVVKKPESQVIRHIERGDKTHKPRASKVKALKELEAIKEIKAESNGMPRMERAWDEKIKQQQTAIRGAWLGAAHELKETPDPNDQALSGEIKRFVSAMPKIDTERHETKARLIGRFSIQREEETQAIPGAAHKTGIEAKPNAAAVQIGTTTKHQEEQSEDLER</sequence>
<dbReference type="AlphaFoldDB" id="A0A2W4TM58"/>
<proteinExistence type="predicted"/>
<comment type="caution">
    <text evidence="3">The sequence shown here is derived from an EMBL/GenBank/DDBJ whole genome shotgun (WGS) entry which is preliminary data.</text>
</comment>
<reference evidence="3 4" key="1">
    <citation type="journal article" date="2018" name="Aquat. Microb. Ecol.">
        <title>Gammaproteobacterial methanotrophs dominate.</title>
        <authorList>
            <person name="Rissanen A.J."/>
            <person name="Saarenheimo J."/>
            <person name="Tiirola M."/>
            <person name="Peura S."/>
            <person name="Aalto S.L."/>
            <person name="Karvinen A."/>
            <person name="Nykanen H."/>
        </authorList>
    </citation>
    <scope>NUCLEOTIDE SEQUENCE [LARGE SCALE GENOMIC DNA]</scope>
    <source>
        <strain evidence="3">AMbin10</strain>
    </source>
</reference>
<dbReference type="Gene3D" id="3.30.930.30">
    <property type="match status" value="1"/>
</dbReference>
<feature type="domain" description="MobA/VirD2-like nuclease" evidence="2">
    <location>
        <begin position="89"/>
        <end position="182"/>
    </location>
</feature>
<feature type="region of interest" description="Disordered" evidence="1">
    <location>
        <begin position="347"/>
        <end position="366"/>
    </location>
</feature>
<name>A0A2W4TM58_9GAMM</name>
<organism evidence="3 4">
    <name type="scientific">Candidatus Methylumidiphilus alinenensis</name>
    <dbReference type="NCBI Taxonomy" id="2202197"/>
    <lineage>
        <taxon>Bacteria</taxon>
        <taxon>Pseudomonadati</taxon>
        <taxon>Pseudomonadota</taxon>
        <taxon>Gammaproteobacteria</taxon>
        <taxon>Methylococcales</taxon>
        <taxon>Candidatus Methylumidiphilus</taxon>
    </lineage>
</organism>
<dbReference type="InterPro" id="IPR005094">
    <property type="entry name" value="Endonuclease_MobA/VirD2"/>
</dbReference>
<protein>
    <submittedName>
        <fullName evidence="3">Type IV secretion system protein VirD2</fullName>
    </submittedName>
</protein>